<reference evidence="3" key="1">
    <citation type="journal article" date="2011" name="MBio">
        <title>Novel metabolic attributes of the genus Cyanothece, comprising a group of unicellular nitrogen-fixing Cyanobacteria.</title>
        <authorList>
            <person name="Bandyopadhyay A."/>
            <person name="Elvitigala T."/>
            <person name="Welsh E."/>
            <person name="Stockel J."/>
            <person name="Liberton M."/>
            <person name="Min H."/>
            <person name="Sherman L.A."/>
            <person name="Pakrasi H.B."/>
        </authorList>
    </citation>
    <scope>NUCLEOTIDE SEQUENCE [LARGE SCALE GENOMIC DNA]</scope>
    <source>
        <strain evidence="3">PCC 7822</strain>
        <plasmid evidence="3">Cy782202</plasmid>
    </source>
</reference>
<dbReference type="Pfam" id="PF13676">
    <property type="entry name" value="TIR_2"/>
    <property type="match status" value="1"/>
</dbReference>
<keyword evidence="2" id="KW-0614">Plasmid</keyword>
<dbReference type="SUPFAM" id="SSF52200">
    <property type="entry name" value="Toll/Interleukin receptor TIR domain"/>
    <property type="match status" value="1"/>
</dbReference>
<organism evidence="2 3">
    <name type="scientific">Gloeothece verrucosa (strain PCC 7822)</name>
    <name type="common">Cyanothece sp. (strain PCC 7822)</name>
    <dbReference type="NCBI Taxonomy" id="497965"/>
    <lineage>
        <taxon>Bacteria</taxon>
        <taxon>Bacillati</taxon>
        <taxon>Cyanobacteriota</taxon>
        <taxon>Cyanophyceae</taxon>
        <taxon>Oscillatoriophycideae</taxon>
        <taxon>Chroococcales</taxon>
        <taxon>Aphanothecaceae</taxon>
        <taxon>Gloeothece</taxon>
        <taxon>Gloeothece verrucosa</taxon>
    </lineage>
</organism>
<dbReference type="AlphaFoldDB" id="E0UMM1"/>
<feature type="domain" description="TIR" evidence="1">
    <location>
        <begin position="1"/>
        <end position="153"/>
    </location>
</feature>
<dbReference type="Proteomes" id="UP000008206">
    <property type="component" value="Plasmid Cy782202"/>
</dbReference>
<evidence type="ECO:0000313" key="3">
    <source>
        <dbReference type="Proteomes" id="UP000008206"/>
    </source>
</evidence>
<keyword evidence="3" id="KW-1185">Reference proteome</keyword>
<dbReference type="InterPro" id="IPR035897">
    <property type="entry name" value="Toll_tir_struct_dom_sf"/>
</dbReference>
<geneLocation type="plasmid" evidence="2 3">
    <name>Cy782202</name>
</geneLocation>
<dbReference type="GO" id="GO:0007165">
    <property type="term" value="P:signal transduction"/>
    <property type="evidence" value="ECO:0007669"/>
    <property type="project" value="InterPro"/>
</dbReference>
<dbReference type="InterPro" id="IPR000157">
    <property type="entry name" value="TIR_dom"/>
</dbReference>
<sequence length="280" mass="32912">MKVFISWSGKTSRQIAESFRELLPYMFERIQPFASFEDIKKGEQGIQKILQELENSKFGIICLTQESLNSPWLNFEAGALAKTRDSQLYTFLFGITRQDLNFSPLRDFQSTYYDKADVKQLMKTMNENYDSPLNETIFNNKFDDFWIKLSTKLDPIYESLKKNVTLILEEQELVITQEINDIKSIFSNLNLQTYLIEDIKNISLSSDLIIYVYSKSHQSKDKLQQIVDYIKTQTQQVKPSLIIYTLDNKRLEGDEWTMAKDYIFANFPQTLIERCKEVLK</sequence>
<name>E0UMM1_GLOV7</name>
<dbReference type="RefSeq" id="WP_013334947.1">
    <property type="nucleotide sequence ID" value="NC_014534.1"/>
</dbReference>
<dbReference type="OrthoDB" id="122965at2"/>
<dbReference type="HOGENOM" id="CLU_078752_0_0_3"/>
<gene>
    <name evidence="2" type="ordered locus">Cyan7822_6417</name>
</gene>
<evidence type="ECO:0000313" key="2">
    <source>
        <dbReference type="EMBL" id="ADN18201.1"/>
    </source>
</evidence>
<dbReference type="EMBL" id="CP002200">
    <property type="protein sequence ID" value="ADN18201.1"/>
    <property type="molecule type" value="Genomic_DNA"/>
</dbReference>
<proteinExistence type="predicted"/>
<dbReference type="KEGG" id="cyj:Cyan7822_6417"/>
<protein>
    <recommendedName>
        <fullName evidence="1">TIR domain-containing protein</fullName>
    </recommendedName>
</protein>
<dbReference type="PROSITE" id="PS50104">
    <property type="entry name" value="TIR"/>
    <property type="match status" value="1"/>
</dbReference>
<dbReference type="Gene3D" id="3.40.50.10140">
    <property type="entry name" value="Toll/interleukin-1 receptor homology (TIR) domain"/>
    <property type="match status" value="1"/>
</dbReference>
<accession>E0UMM1</accession>
<evidence type="ECO:0000259" key="1">
    <source>
        <dbReference type="PROSITE" id="PS50104"/>
    </source>
</evidence>